<evidence type="ECO:0000313" key="3">
    <source>
        <dbReference type="Proteomes" id="UP000298138"/>
    </source>
</evidence>
<dbReference type="EMBL" id="ML220152">
    <property type="protein sequence ID" value="TGZ77513.1"/>
    <property type="molecule type" value="Genomic_DNA"/>
</dbReference>
<organism evidence="2 3">
    <name type="scientific">Ascodesmis nigricans</name>
    <dbReference type="NCBI Taxonomy" id="341454"/>
    <lineage>
        <taxon>Eukaryota</taxon>
        <taxon>Fungi</taxon>
        <taxon>Dikarya</taxon>
        <taxon>Ascomycota</taxon>
        <taxon>Pezizomycotina</taxon>
        <taxon>Pezizomycetes</taxon>
        <taxon>Pezizales</taxon>
        <taxon>Ascodesmidaceae</taxon>
        <taxon>Ascodesmis</taxon>
    </lineage>
</organism>
<protein>
    <submittedName>
        <fullName evidence="2">Uncharacterized protein</fullName>
    </submittedName>
</protein>
<dbReference type="InParanoid" id="A0A4S2MKS1"/>
<keyword evidence="3" id="KW-1185">Reference proteome</keyword>
<feature type="region of interest" description="Disordered" evidence="1">
    <location>
        <begin position="1"/>
        <end position="21"/>
    </location>
</feature>
<sequence>MTAPETPHLQPAPPPTCPLPNWPTPPPNSFPIIFHPTPRYRTKTPPPAYIYHIPFSMPFAEFTSLMTRVVECRNRRRYLGIAYEVEGAEEGCKGVVFKREEGYMVFLSRGKEGNGVMVVRGLGIGEWRPVGVGAGGGN</sequence>
<evidence type="ECO:0000313" key="2">
    <source>
        <dbReference type="EMBL" id="TGZ77513.1"/>
    </source>
</evidence>
<gene>
    <name evidence="2" type="ORF">EX30DRAFT_398483</name>
</gene>
<dbReference type="AlphaFoldDB" id="A0A4S2MKS1"/>
<evidence type="ECO:0000256" key="1">
    <source>
        <dbReference type="SAM" id="MobiDB-lite"/>
    </source>
</evidence>
<name>A0A4S2MKS1_9PEZI</name>
<feature type="compositionally biased region" description="Pro residues" evidence="1">
    <location>
        <begin position="10"/>
        <end position="21"/>
    </location>
</feature>
<proteinExistence type="predicted"/>
<reference evidence="2 3" key="1">
    <citation type="submission" date="2019-04" db="EMBL/GenBank/DDBJ databases">
        <title>Comparative genomics and transcriptomics to analyze fruiting body development in filamentous ascomycetes.</title>
        <authorList>
            <consortium name="DOE Joint Genome Institute"/>
            <person name="Lutkenhaus R."/>
            <person name="Traeger S."/>
            <person name="Breuer J."/>
            <person name="Kuo A."/>
            <person name="Lipzen A."/>
            <person name="Pangilinan J."/>
            <person name="Dilworth D."/>
            <person name="Sandor L."/>
            <person name="Poggeler S."/>
            <person name="Barry K."/>
            <person name="Grigoriev I.V."/>
            <person name="Nowrousian M."/>
        </authorList>
    </citation>
    <scope>NUCLEOTIDE SEQUENCE [LARGE SCALE GENOMIC DNA]</scope>
    <source>
        <strain evidence="2 3">CBS 389.68</strain>
    </source>
</reference>
<dbReference type="Proteomes" id="UP000298138">
    <property type="component" value="Unassembled WGS sequence"/>
</dbReference>
<accession>A0A4S2MKS1</accession>